<proteinExistence type="predicted"/>
<accession>A0A8D9F8H5</accession>
<sequence>MSLLDMLNAFDSHEFAIVHMCILFDVGVFYSKSGSVKDVNAMYEVANGEIAFKFFGDYSMGYRHKFSDYVHLLVENVLVTPGGRCYVFERTDFMCGTLFIKATYCALKPMKAEFGWRVQRV</sequence>
<dbReference type="InterPro" id="IPR002588">
    <property type="entry name" value="Alphavirus-like_MT_dom"/>
</dbReference>
<evidence type="ECO:0000259" key="1">
    <source>
        <dbReference type="PROSITE" id="PS51743"/>
    </source>
</evidence>
<feature type="domain" description="Alphavirus-like MT" evidence="1">
    <location>
        <begin position="1"/>
        <end position="73"/>
    </location>
</feature>
<dbReference type="Pfam" id="PF01660">
    <property type="entry name" value="Vmethyltransf"/>
    <property type="match status" value="1"/>
</dbReference>
<evidence type="ECO:0000313" key="2">
    <source>
        <dbReference type="EMBL" id="CAG6780822.1"/>
    </source>
</evidence>
<name>A0A8D9F8H5_9HEMI</name>
<dbReference type="GO" id="GO:0008174">
    <property type="term" value="F:mRNA methyltransferase activity"/>
    <property type="evidence" value="ECO:0007669"/>
    <property type="project" value="InterPro"/>
</dbReference>
<dbReference type="GO" id="GO:0006396">
    <property type="term" value="P:RNA processing"/>
    <property type="evidence" value="ECO:0007669"/>
    <property type="project" value="InterPro"/>
</dbReference>
<dbReference type="EMBL" id="HBUF01620338">
    <property type="protein sequence ID" value="CAG6780822.1"/>
    <property type="molecule type" value="Transcribed_RNA"/>
</dbReference>
<dbReference type="AlphaFoldDB" id="A0A8D9F8H5"/>
<dbReference type="PROSITE" id="PS51743">
    <property type="entry name" value="ALPHAVIRUS_MT"/>
    <property type="match status" value="1"/>
</dbReference>
<dbReference type="GO" id="GO:0003723">
    <property type="term" value="F:RNA binding"/>
    <property type="evidence" value="ECO:0007669"/>
    <property type="project" value="InterPro"/>
</dbReference>
<dbReference type="GO" id="GO:0016556">
    <property type="term" value="P:mRNA modification"/>
    <property type="evidence" value="ECO:0007669"/>
    <property type="project" value="InterPro"/>
</dbReference>
<organism evidence="2">
    <name type="scientific">Cacopsylla melanoneura</name>
    <dbReference type="NCBI Taxonomy" id="428564"/>
    <lineage>
        <taxon>Eukaryota</taxon>
        <taxon>Metazoa</taxon>
        <taxon>Ecdysozoa</taxon>
        <taxon>Arthropoda</taxon>
        <taxon>Hexapoda</taxon>
        <taxon>Insecta</taxon>
        <taxon>Pterygota</taxon>
        <taxon>Neoptera</taxon>
        <taxon>Paraneoptera</taxon>
        <taxon>Hemiptera</taxon>
        <taxon>Sternorrhyncha</taxon>
        <taxon>Psylloidea</taxon>
        <taxon>Psyllidae</taxon>
        <taxon>Psyllinae</taxon>
        <taxon>Cacopsylla</taxon>
    </lineage>
</organism>
<protein>
    <submittedName>
        <fullName evidence="2">Replicase large subunit</fullName>
    </submittedName>
</protein>
<reference evidence="2" key="1">
    <citation type="submission" date="2021-05" db="EMBL/GenBank/DDBJ databases">
        <authorList>
            <person name="Alioto T."/>
            <person name="Alioto T."/>
            <person name="Gomez Garrido J."/>
        </authorList>
    </citation>
    <scope>NUCLEOTIDE SEQUENCE</scope>
</reference>
<dbReference type="EMBL" id="HBUF01620337">
    <property type="protein sequence ID" value="CAG6780820.1"/>
    <property type="molecule type" value="Transcribed_RNA"/>
</dbReference>